<accession>A0A1F6VA09</accession>
<dbReference type="InterPro" id="IPR006094">
    <property type="entry name" value="Oxid_FAD_bind_N"/>
</dbReference>
<gene>
    <name evidence="4" type="ORF">A2W18_00225</name>
</gene>
<comment type="caution">
    <text evidence="4">The sequence shown here is derived from an EMBL/GenBank/DDBJ whole genome shotgun (WGS) entry which is preliminary data.</text>
</comment>
<dbReference type="InterPro" id="IPR016169">
    <property type="entry name" value="FAD-bd_PCMH_sub2"/>
</dbReference>
<evidence type="ECO:0000313" key="5">
    <source>
        <dbReference type="Proteomes" id="UP000179076"/>
    </source>
</evidence>
<keyword evidence="1" id="KW-0285">Flavoprotein</keyword>
<dbReference type="Gene3D" id="1.10.45.10">
    <property type="entry name" value="Vanillyl-alcohol Oxidase, Chain A, domain 4"/>
    <property type="match status" value="1"/>
</dbReference>
<protein>
    <submittedName>
        <fullName evidence="4">Glycolate oxidase subunit GlcE</fullName>
    </submittedName>
</protein>
<feature type="domain" description="FAD-binding PCMH-type" evidence="3">
    <location>
        <begin position="1"/>
        <end position="175"/>
    </location>
</feature>
<dbReference type="AlphaFoldDB" id="A0A1F6VA09"/>
<dbReference type="NCBIfam" id="NF008439">
    <property type="entry name" value="PRK11282.1"/>
    <property type="match status" value="1"/>
</dbReference>
<dbReference type="InterPro" id="IPR016164">
    <property type="entry name" value="FAD-linked_Oxase-like_C"/>
</dbReference>
<dbReference type="PANTHER" id="PTHR11748:SF103">
    <property type="entry name" value="GLYCOLATE OXIDASE SUBUNIT GLCE"/>
    <property type="match status" value="1"/>
</dbReference>
<evidence type="ECO:0000259" key="3">
    <source>
        <dbReference type="PROSITE" id="PS51387"/>
    </source>
</evidence>
<reference evidence="4 5" key="1">
    <citation type="journal article" date="2016" name="Nat. Commun.">
        <title>Thousands of microbial genomes shed light on interconnected biogeochemical processes in an aquifer system.</title>
        <authorList>
            <person name="Anantharaman K."/>
            <person name="Brown C.T."/>
            <person name="Hug L.A."/>
            <person name="Sharon I."/>
            <person name="Castelle C.J."/>
            <person name="Probst A.J."/>
            <person name="Thomas B.C."/>
            <person name="Singh A."/>
            <person name="Wilkins M.J."/>
            <person name="Karaoz U."/>
            <person name="Brodie E.L."/>
            <person name="Williams K.H."/>
            <person name="Hubbard S.S."/>
            <person name="Banfield J.F."/>
        </authorList>
    </citation>
    <scope>NUCLEOTIDE SEQUENCE [LARGE SCALE GENOMIC DNA]</scope>
</reference>
<dbReference type="InterPro" id="IPR016171">
    <property type="entry name" value="Vanillyl_alc_oxidase_C-sub2"/>
</dbReference>
<evidence type="ECO:0000256" key="1">
    <source>
        <dbReference type="ARBA" id="ARBA00022630"/>
    </source>
</evidence>
<dbReference type="PANTHER" id="PTHR11748">
    <property type="entry name" value="D-LACTATE DEHYDROGENASE"/>
    <property type="match status" value="1"/>
</dbReference>
<name>A0A1F6VA09_9PROT</name>
<sequence length="357" mass="38277">MLKAVADSDQSQELADAVRAATGATRLRIVGSGTKNFYGRVPHGQPLSLAKHRGIVSYEPTELVLTARAGTPLGEIEAALAANNQMLAFEPPHFGEPATLGGTIACGFSGPARPYTGAARDFVLGATIINGKGEVLSFGGQVMKNVAGYDLSRLMVGALGTLGVLLEISLKVLPKPDAECTLAFKQPADRALEQIATWSGLPIPLSAACHVGDRLYVRLSGYEQTIRAARTKLGGDENREGTKFWQALREHRLNFFENDAPLWRLSVPPATASINLPGDWLIDWGGAQRWLRTTAPSTDVWAATQRVGGHATLFRGGDRAAEVFQPLAAPLLQLHHNLKQAFDPDGVLNPGRYTAAW</sequence>
<dbReference type="InterPro" id="IPR016166">
    <property type="entry name" value="FAD-bd_PCMH"/>
</dbReference>
<evidence type="ECO:0000313" key="4">
    <source>
        <dbReference type="EMBL" id="OGI66409.1"/>
    </source>
</evidence>
<dbReference type="Gene3D" id="3.30.465.10">
    <property type="match status" value="1"/>
</dbReference>
<dbReference type="SUPFAM" id="SSF56176">
    <property type="entry name" value="FAD-binding/transporter-associated domain-like"/>
    <property type="match status" value="1"/>
</dbReference>
<dbReference type="GO" id="GO:0003824">
    <property type="term" value="F:catalytic activity"/>
    <property type="evidence" value="ECO:0007669"/>
    <property type="project" value="InterPro"/>
</dbReference>
<dbReference type="PROSITE" id="PS51387">
    <property type="entry name" value="FAD_PCMH"/>
    <property type="match status" value="1"/>
</dbReference>
<dbReference type="SUPFAM" id="SSF55103">
    <property type="entry name" value="FAD-linked oxidases, C-terminal domain"/>
    <property type="match status" value="1"/>
</dbReference>
<organism evidence="4 5">
    <name type="scientific">Candidatus Muproteobacteria bacterium RBG_16_60_9</name>
    <dbReference type="NCBI Taxonomy" id="1817755"/>
    <lineage>
        <taxon>Bacteria</taxon>
        <taxon>Pseudomonadati</taxon>
        <taxon>Pseudomonadota</taxon>
        <taxon>Candidatus Muproteobacteria</taxon>
    </lineage>
</organism>
<proteinExistence type="predicted"/>
<keyword evidence="2" id="KW-0274">FAD</keyword>
<dbReference type="Pfam" id="PF01565">
    <property type="entry name" value="FAD_binding_4"/>
    <property type="match status" value="1"/>
</dbReference>
<evidence type="ECO:0000256" key="2">
    <source>
        <dbReference type="ARBA" id="ARBA00022827"/>
    </source>
</evidence>
<dbReference type="GO" id="GO:0071949">
    <property type="term" value="F:FAD binding"/>
    <property type="evidence" value="ECO:0007669"/>
    <property type="project" value="InterPro"/>
</dbReference>
<dbReference type="EMBL" id="MFSP01000088">
    <property type="protein sequence ID" value="OGI66409.1"/>
    <property type="molecule type" value="Genomic_DNA"/>
</dbReference>
<dbReference type="Proteomes" id="UP000179076">
    <property type="component" value="Unassembled WGS sequence"/>
</dbReference>
<dbReference type="InterPro" id="IPR036318">
    <property type="entry name" value="FAD-bd_PCMH-like_sf"/>
</dbReference>